<dbReference type="InterPro" id="IPR000713">
    <property type="entry name" value="Mur_ligase_N"/>
</dbReference>
<dbReference type="GO" id="GO:0047480">
    <property type="term" value="F:UDP-N-acetylmuramoyl-tripeptide-D-alanyl-D-alanine ligase activity"/>
    <property type="evidence" value="ECO:0007669"/>
    <property type="project" value="UniProtKB-UniRule"/>
</dbReference>
<dbReference type="InterPro" id="IPR036615">
    <property type="entry name" value="Mur_ligase_C_dom_sf"/>
</dbReference>
<dbReference type="RefSeq" id="WP_023793025.1">
    <property type="nucleotide sequence ID" value="NC_023003.1"/>
</dbReference>
<dbReference type="InterPro" id="IPR004101">
    <property type="entry name" value="Mur_ligase_C"/>
</dbReference>
<dbReference type="EMBL" id="HG793133">
    <property type="protein sequence ID" value="CDK31032.1"/>
    <property type="molecule type" value="Genomic_DNA"/>
</dbReference>
<dbReference type="Gene3D" id="3.40.1390.10">
    <property type="entry name" value="MurE/MurF, N-terminal domain"/>
    <property type="match status" value="1"/>
</dbReference>
<sequence>MHFDKEFFKLAIPEVEFLSLDVPKDWSITADSRQAKKGDIFVALKGTRHDGHDFLTEAINKDISGLIIDKSKKDILNKISPDILKKLFVAIVPNTKEALISLATHWRSLFDYPVIGITGSVGKTSTKEILNNILELANVPFISSVIYEDSPVSVSLNILRMRSYHKVAIIEMGISKRGEMSLLADIVRPTSACITSIGHSHMEGLGSIFDIANEKKDIFKHFKESNIGIVNGDQPILANISYNHPIIRFGSKTTNQVQARKIQANNLSTNFVLKLYKNRYKITLDTNHPGRVTNVLAATAISYLLNINSEFIVKGIQMPLVINSRFQQANLKYSKGLLIDDCYNATPESVKAALLAFEKFESKGQKIAVLGDMLELGVNSSFWHRQLGRFLRKAPSLNHVVLVGDLVGFARNTVPVGLSFEHVKNWQEAVNHIKSKLDREAVILVKGSRSVELNNLVNELKE</sequence>
<dbReference type="InterPro" id="IPR036565">
    <property type="entry name" value="Mur-like_cat_sf"/>
</dbReference>
<evidence type="ECO:0000256" key="4">
    <source>
        <dbReference type="ARBA" id="ARBA00022741"/>
    </source>
</evidence>
<evidence type="ECO:0000256" key="2">
    <source>
        <dbReference type="ARBA" id="ARBA00022598"/>
    </source>
</evidence>
<dbReference type="Pfam" id="PF08245">
    <property type="entry name" value="Mur_ligase_M"/>
    <property type="match status" value="1"/>
</dbReference>
<keyword evidence="7 10" id="KW-0573">Peptidoglycan synthesis</keyword>
<comment type="subcellular location">
    <subcellularLocation>
        <location evidence="10 11">Cytoplasm</location>
    </subcellularLocation>
</comment>
<feature type="binding site" evidence="10">
    <location>
        <begin position="119"/>
        <end position="125"/>
    </location>
    <ligand>
        <name>ATP</name>
        <dbReference type="ChEBI" id="CHEBI:30616"/>
    </ligand>
</feature>
<dbReference type="Proteomes" id="UP000018769">
    <property type="component" value="Chromosome I"/>
</dbReference>
<dbReference type="InterPro" id="IPR051046">
    <property type="entry name" value="MurCDEF_CellWall_CoF430Synth"/>
</dbReference>
<dbReference type="GO" id="GO:0071555">
    <property type="term" value="P:cell wall organization"/>
    <property type="evidence" value="ECO:0007669"/>
    <property type="project" value="UniProtKB-KW"/>
</dbReference>
<dbReference type="InterPro" id="IPR013221">
    <property type="entry name" value="Mur_ligase_cen"/>
</dbReference>
<dbReference type="PATRIC" id="fig|673862.3.peg.923"/>
<evidence type="ECO:0000259" key="12">
    <source>
        <dbReference type="Pfam" id="PF01225"/>
    </source>
</evidence>
<dbReference type="HAMAP" id="MF_02019">
    <property type="entry name" value="MurF"/>
    <property type="match status" value="1"/>
</dbReference>
<evidence type="ECO:0000259" key="13">
    <source>
        <dbReference type="Pfam" id="PF02875"/>
    </source>
</evidence>
<keyword evidence="16" id="KW-1185">Reference proteome</keyword>
<keyword evidence="4 10" id="KW-0547">Nucleotide-binding</keyword>
<feature type="domain" description="Mur ligase central" evidence="14">
    <location>
        <begin position="117"/>
        <end position="301"/>
    </location>
</feature>
<dbReference type="SUPFAM" id="SSF63418">
    <property type="entry name" value="MurE/MurF N-terminal domain"/>
    <property type="match status" value="1"/>
</dbReference>
<keyword evidence="2 10" id="KW-0436">Ligase</keyword>
<gene>
    <name evidence="10 15" type="primary">murF</name>
    <name evidence="15" type="ORF">BABL1_gene_743</name>
</gene>
<dbReference type="OrthoDB" id="9801978at2"/>
<evidence type="ECO:0000256" key="9">
    <source>
        <dbReference type="ARBA" id="ARBA00023316"/>
    </source>
</evidence>
<dbReference type="NCBIfam" id="TIGR01143">
    <property type="entry name" value="murF"/>
    <property type="match status" value="1"/>
</dbReference>
<comment type="catalytic activity">
    <reaction evidence="10 11">
        <text>D-alanyl-D-alanine + UDP-N-acetyl-alpha-D-muramoyl-L-alanyl-gamma-D-glutamyl-meso-2,6-diaminopimelate + ATP = UDP-N-acetyl-alpha-D-muramoyl-L-alanyl-gamma-D-glutamyl-meso-2,6-diaminopimeloyl-D-alanyl-D-alanine + ADP + phosphate + H(+)</text>
        <dbReference type="Rhea" id="RHEA:28374"/>
        <dbReference type="ChEBI" id="CHEBI:15378"/>
        <dbReference type="ChEBI" id="CHEBI:30616"/>
        <dbReference type="ChEBI" id="CHEBI:43474"/>
        <dbReference type="ChEBI" id="CHEBI:57822"/>
        <dbReference type="ChEBI" id="CHEBI:61386"/>
        <dbReference type="ChEBI" id="CHEBI:83905"/>
        <dbReference type="ChEBI" id="CHEBI:456216"/>
        <dbReference type="EC" id="6.3.2.10"/>
    </reaction>
</comment>
<evidence type="ECO:0000256" key="5">
    <source>
        <dbReference type="ARBA" id="ARBA00022840"/>
    </source>
</evidence>
<evidence type="ECO:0000256" key="3">
    <source>
        <dbReference type="ARBA" id="ARBA00022618"/>
    </source>
</evidence>
<comment type="pathway">
    <text evidence="10 11">Cell wall biogenesis; peptidoglycan biosynthesis.</text>
</comment>
<evidence type="ECO:0000256" key="7">
    <source>
        <dbReference type="ARBA" id="ARBA00022984"/>
    </source>
</evidence>
<dbReference type="UniPathway" id="UPA00219"/>
<evidence type="ECO:0000256" key="1">
    <source>
        <dbReference type="ARBA" id="ARBA00022490"/>
    </source>
</evidence>
<evidence type="ECO:0000256" key="11">
    <source>
        <dbReference type="RuleBase" id="RU004136"/>
    </source>
</evidence>
<dbReference type="GO" id="GO:0009252">
    <property type="term" value="P:peptidoglycan biosynthetic process"/>
    <property type="evidence" value="ECO:0007669"/>
    <property type="project" value="UniProtKB-UniRule"/>
</dbReference>
<evidence type="ECO:0000313" key="15">
    <source>
        <dbReference type="EMBL" id="CDK31032.1"/>
    </source>
</evidence>
<reference evidence="15 16" key="1">
    <citation type="journal article" date="2015" name="Biol. Direct">
        <title>Babela massiliensis, a representative of a widespread bacterial phylum with unusual adaptations to parasitism in amoebae.</title>
        <authorList>
            <person name="Pagnier I."/>
            <person name="Yutin N."/>
            <person name="Croce O."/>
            <person name="Makarova K.S."/>
            <person name="Wolf Y.I."/>
            <person name="Benamar S."/>
            <person name="Raoult D."/>
            <person name="Koonin E.V."/>
            <person name="La Scola B."/>
        </authorList>
    </citation>
    <scope>NUCLEOTIDE SEQUENCE [LARGE SCALE GENOMIC DNA]</scope>
    <source>
        <strain evidence="16">BABL1</strain>
    </source>
</reference>
<evidence type="ECO:0000256" key="6">
    <source>
        <dbReference type="ARBA" id="ARBA00022960"/>
    </source>
</evidence>
<accession>V6DHG4</accession>
<dbReference type="SUPFAM" id="SSF53244">
    <property type="entry name" value="MurD-like peptide ligases, peptide-binding domain"/>
    <property type="match status" value="1"/>
</dbReference>
<dbReference type="Gene3D" id="3.90.190.20">
    <property type="entry name" value="Mur ligase, C-terminal domain"/>
    <property type="match status" value="1"/>
</dbReference>
<dbReference type="EC" id="6.3.2.10" evidence="10 11"/>
<keyword evidence="6 10" id="KW-0133">Cell shape</keyword>
<evidence type="ECO:0000313" key="16">
    <source>
        <dbReference type="Proteomes" id="UP000018769"/>
    </source>
</evidence>
<dbReference type="STRING" id="673862.BABL1_gene_743"/>
<dbReference type="AlphaFoldDB" id="V6DHG4"/>
<comment type="similarity">
    <text evidence="10">Belongs to the MurCDEF family. MurF subfamily.</text>
</comment>
<keyword evidence="8 10" id="KW-0131">Cell cycle</keyword>
<dbReference type="SUPFAM" id="SSF53623">
    <property type="entry name" value="MurD-like peptide ligases, catalytic domain"/>
    <property type="match status" value="1"/>
</dbReference>
<organism evidence="15 16">
    <name type="scientific">Candidatus Babela massiliensis</name>
    <dbReference type="NCBI Taxonomy" id="673862"/>
    <lineage>
        <taxon>Bacteria</taxon>
        <taxon>Candidatus Babelota</taxon>
        <taxon>Candidatus Babeliae</taxon>
        <taxon>Candidatus Babeliales</taxon>
        <taxon>Candidatus Babeliaceae</taxon>
        <taxon>Candidatus Babela</taxon>
    </lineage>
</organism>
<dbReference type="GO" id="GO:0008360">
    <property type="term" value="P:regulation of cell shape"/>
    <property type="evidence" value="ECO:0007669"/>
    <property type="project" value="UniProtKB-KW"/>
</dbReference>
<dbReference type="HOGENOM" id="CLU_031507_1_1_7"/>
<dbReference type="Pfam" id="PF02875">
    <property type="entry name" value="Mur_ligase_C"/>
    <property type="match status" value="1"/>
</dbReference>
<keyword evidence="9 10" id="KW-0961">Cell wall biogenesis/degradation</keyword>
<dbReference type="eggNOG" id="COG0770">
    <property type="taxonomic scope" value="Bacteria"/>
</dbReference>
<proteinExistence type="inferred from homology"/>
<dbReference type="Pfam" id="PF01225">
    <property type="entry name" value="Mur_ligase"/>
    <property type="match status" value="1"/>
</dbReference>
<evidence type="ECO:0000256" key="8">
    <source>
        <dbReference type="ARBA" id="ARBA00023306"/>
    </source>
</evidence>
<keyword evidence="5 10" id="KW-0067">ATP-binding</keyword>
<dbReference type="KEGG" id="dpb:BABL1_gene_743"/>
<keyword evidence="1 10" id="KW-0963">Cytoplasm</keyword>
<dbReference type="InterPro" id="IPR035911">
    <property type="entry name" value="MurE/MurF_N"/>
</dbReference>
<protein>
    <recommendedName>
        <fullName evidence="10 11">UDP-N-acetylmuramoyl-tripeptide--D-alanyl-D-alanine ligase</fullName>
        <ecNumber evidence="10 11">6.3.2.10</ecNumber>
    </recommendedName>
    <alternativeName>
        <fullName evidence="10">D-alanyl-D-alanine-adding enzyme</fullName>
    </alternativeName>
</protein>
<dbReference type="InterPro" id="IPR005863">
    <property type="entry name" value="UDP-N-AcMur_synth"/>
</dbReference>
<feature type="domain" description="Mur ligase C-terminal" evidence="13">
    <location>
        <begin position="325"/>
        <end position="449"/>
    </location>
</feature>
<dbReference type="PANTHER" id="PTHR43024">
    <property type="entry name" value="UDP-N-ACETYLMURAMOYL-TRIPEPTIDE--D-ALANYL-D-ALANINE LIGASE"/>
    <property type="match status" value="1"/>
</dbReference>
<dbReference type="Gene3D" id="3.40.1190.10">
    <property type="entry name" value="Mur-like, catalytic domain"/>
    <property type="match status" value="1"/>
</dbReference>
<evidence type="ECO:0000259" key="14">
    <source>
        <dbReference type="Pfam" id="PF08245"/>
    </source>
</evidence>
<dbReference type="GO" id="GO:0008766">
    <property type="term" value="F:UDP-N-acetylmuramoylalanyl-D-glutamyl-2,6-diaminopimelate-D-alanyl-D-alanine ligase activity"/>
    <property type="evidence" value="ECO:0007669"/>
    <property type="project" value="RHEA"/>
</dbReference>
<keyword evidence="3 10" id="KW-0132">Cell division</keyword>
<evidence type="ECO:0000256" key="10">
    <source>
        <dbReference type="HAMAP-Rule" id="MF_02019"/>
    </source>
</evidence>
<dbReference type="GO" id="GO:0005737">
    <property type="term" value="C:cytoplasm"/>
    <property type="evidence" value="ECO:0007669"/>
    <property type="project" value="UniProtKB-SubCell"/>
</dbReference>
<comment type="function">
    <text evidence="10 11">Involved in cell wall formation. Catalyzes the final step in the synthesis of UDP-N-acetylmuramoyl-pentapeptide, the precursor of murein.</text>
</comment>
<dbReference type="GO" id="GO:0005524">
    <property type="term" value="F:ATP binding"/>
    <property type="evidence" value="ECO:0007669"/>
    <property type="project" value="UniProtKB-UniRule"/>
</dbReference>
<dbReference type="GO" id="GO:0051301">
    <property type="term" value="P:cell division"/>
    <property type="evidence" value="ECO:0007669"/>
    <property type="project" value="UniProtKB-KW"/>
</dbReference>
<name>V6DHG4_9BACT</name>
<feature type="domain" description="Mur ligase N-terminal catalytic" evidence="12">
    <location>
        <begin position="28"/>
        <end position="72"/>
    </location>
</feature>
<dbReference type="PANTHER" id="PTHR43024:SF1">
    <property type="entry name" value="UDP-N-ACETYLMURAMOYL-TRIPEPTIDE--D-ALANYL-D-ALANINE LIGASE"/>
    <property type="match status" value="1"/>
</dbReference>